<dbReference type="EMBL" id="JBHSLD010000001">
    <property type="protein sequence ID" value="MFC5379345.1"/>
    <property type="molecule type" value="Genomic_DNA"/>
</dbReference>
<keyword evidence="2" id="KW-1185">Reference proteome</keyword>
<reference evidence="2" key="1">
    <citation type="journal article" date="2019" name="Int. J. Syst. Evol. Microbiol.">
        <title>The Global Catalogue of Microorganisms (GCM) 10K type strain sequencing project: providing services to taxonomists for standard genome sequencing and annotation.</title>
        <authorList>
            <consortium name="The Broad Institute Genomics Platform"/>
            <consortium name="The Broad Institute Genome Sequencing Center for Infectious Disease"/>
            <person name="Wu L."/>
            <person name="Ma J."/>
        </authorList>
    </citation>
    <scope>NUCLEOTIDE SEQUENCE [LARGE SCALE GENOMIC DNA]</scope>
    <source>
        <strain evidence="2">CCUG 43114</strain>
    </source>
</reference>
<evidence type="ECO:0000313" key="1">
    <source>
        <dbReference type="EMBL" id="MFC5379345.1"/>
    </source>
</evidence>
<name>A0ABW0GHD9_9MICO</name>
<comment type="caution">
    <text evidence="1">The sequence shown here is derived from an EMBL/GenBank/DDBJ whole genome shotgun (WGS) entry which is preliminary data.</text>
</comment>
<accession>A0ABW0GHD9</accession>
<organism evidence="1 2">
    <name type="scientific">Aquipuribacter nitratireducens</name>
    <dbReference type="NCBI Taxonomy" id="650104"/>
    <lineage>
        <taxon>Bacteria</taxon>
        <taxon>Bacillati</taxon>
        <taxon>Actinomycetota</taxon>
        <taxon>Actinomycetes</taxon>
        <taxon>Micrococcales</taxon>
        <taxon>Intrasporangiaceae</taxon>
        <taxon>Aquipuribacter</taxon>
    </lineage>
</organism>
<gene>
    <name evidence="1" type="ORF">ACFPJ6_00930</name>
</gene>
<protein>
    <submittedName>
        <fullName evidence="1">Uncharacterized protein</fullName>
    </submittedName>
</protein>
<dbReference type="Proteomes" id="UP001596122">
    <property type="component" value="Unassembled WGS sequence"/>
</dbReference>
<proteinExistence type="predicted"/>
<evidence type="ECO:0000313" key="2">
    <source>
        <dbReference type="Proteomes" id="UP001596122"/>
    </source>
</evidence>
<sequence>MSTRLRTRTTIGPIDRRVESESGRATAAAADPVVSLYAGLVWDACRAYLAPGGLLLANASHGDASVAALDPDIEPVAAIRRSGRGIAYTRDAFAYVFRLAAAPSVP</sequence>
<dbReference type="RefSeq" id="WP_340266535.1">
    <property type="nucleotide sequence ID" value="NZ_JBBEOG010000001.1"/>
</dbReference>